<name>A0AAN7QFC1_9MYRT</name>
<dbReference type="Proteomes" id="UP001345219">
    <property type="component" value="Chromosome 7"/>
</dbReference>
<dbReference type="Gene3D" id="1.25.40.10">
    <property type="entry name" value="Tetratricopeptide repeat domain"/>
    <property type="match status" value="1"/>
</dbReference>
<evidence type="ECO:0000313" key="2">
    <source>
        <dbReference type="EMBL" id="KAK4765844.1"/>
    </source>
</evidence>
<feature type="compositionally biased region" description="Polar residues" evidence="1">
    <location>
        <begin position="526"/>
        <end position="538"/>
    </location>
</feature>
<dbReference type="InterPro" id="IPR011990">
    <property type="entry name" value="TPR-like_helical_dom_sf"/>
</dbReference>
<sequence>MIYRDRETEDMASSASCLSSGERRHWWLSKVDKYIRDARSLLTTREHSDVLTALNLLDAALSLSPRFEQALELKARSLLHLRRFRDIADMLQDYIPSLKIASEDSSPSSFSSSAASASSDGSSQQHTREQSTLLPSQEPSFKCLSVSDMKKRVMAGLNRSCDKEGLWRYIVLGQACCHLGLMEDAMALLQTWKRLNTVAFRRESIHWSDDSFSLSGDQISADIPMAMLPTSPPKGPSPFESESINHLIGHIKFLLRRQAAALAALEAGLYSESIRHFSKIIDGRYGSPQWFLAQCYMLRATAFQSAGRVAEAIADCSRTLALNPSCIQALETRAALLESIRCLPDSLHDLEHLRLLYNTILRDRKLPGPAWKQQSIHYKEIPLKLSSLTSKIQELKQRVVSGEACRIDHYALMGLRRGCSRAELDRAHLLLSLKHKPNRSLDFLDKCEFEEGCDFDSIRDRAKMSGLLLYRLLQKAHASILSTIAEEEAAEEQRKATAAALQAEQAALQVSDTCEVKPEIEPFTSPKATGSSSSNNKMVSPDPSVHRGVFCRDLAVVGNLLARAGCNRPIPVKYAALSC</sequence>
<dbReference type="PANTHER" id="PTHR46816:SF1">
    <property type="entry name" value="TETRATRICOPEPTIDE REPEAT (TPR)-LIKE SUPERFAMILY PROTEIN"/>
    <property type="match status" value="1"/>
</dbReference>
<reference evidence="2 3" key="1">
    <citation type="journal article" date="2023" name="Hortic Res">
        <title>Pangenome of water caltrop reveals structural variations and asymmetric subgenome divergence after allopolyploidization.</title>
        <authorList>
            <person name="Zhang X."/>
            <person name="Chen Y."/>
            <person name="Wang L."/>
            <person name="Yuan Y."/>
            <person name="Fang M."/>
            <person name="Shi L."/>
            <person name="Lu R."/>
            <person name="Comes H.P."/>
            <person name="Ma Y."/>
            <person name="Chen Y."/>
            <person name="Huang G."/>
            <person name="Zhou Y."/>
            <person name="Zheng Z."/>
            <person name="Qiu Y."/>
        </authorList>
    </citation>
    <scope>NUCLEOTIDE SEQUENCE [LARGE SCALE GENOMIC DNA]</scope>
    <source>
        <tissue evidence="2">Roots</tissue>
    </source>
</reference>
<dbReference type="PANTHER" id="PTHR46816">
    <property type="entry name" value="OS01G0273500 PROTEIN"/>
    <property type="match status" value="1"/>
</dbReference>
<gene>
    <name evidence="2" type="ORF">SAY87_007486</name>
</gene>
<dbReference type="EMBL" id="JAXIOK010000007">
    <property type="protein sequence ID" value="KAK4765844.1"/>
    <property type="molecule type" value="Genomic_DNA"/>
</dbReference>
<dbReference type="InterPro" id="IPR019734">
    <property type="entry name" value="TPR_rpt"/>
</dbReference>
<comment type="caution">
    <text evidence="2">The sequence shown here is derived from an EMBL/GenBank/DDBJ whole genome shotgun (WGS) entry which is preliminary data.</text>
</comment>
<proteinExistence type="predicted"/>
<organism evidence="2 3">
    <name type="scientific">Trapa incisa</name>
    <dbReference type="NCBI Taxonomy" id="236973"/>
    <lineage>
        <taxon>Eukaryota</taxon>
        <taxon>Viridiplantae</taxon>
        <taxon>Streptophyta</taxon>
        <taxon>Embryophyta</taxon>
        <taxon>Tracheophyta</taxon>
        <taxon>Spermatophyta</taxon>
        <taxon>Magnoliopsida</taxon>
        <taxon>eudicotyledons</taxon>
        <taxon>Gunneridae</taxon>
        <taxon>Pentapetalae</taxon>
        <taxon>rosids</taxon>
        <taxon>malvids</taxon>
        <taxon>Myrtales</taxon>
        <taxon>Lythraceae</taxon>
        <taxon>Trapa</taxon>
    </lineage>
</organism>
<evidence type="ECO:0000256" key="1">
    <source>
        <dbReference type="SAM" id="MobiDB-lite"/>
    </source>
</evidence>
<dbReference type="SMART" id="SM00028">
    <property type="entry name" value="TPR"/>
    <property type="match status" value="1"/>
</dbReference>
<evidence type="ECO:0000313" key="3">
    <source>
        <dbReference type="Proteomes" id="UP001345219"/>
    </source>
</evidence>
<feature type="region of interest" description="Disordered" evidence="1">
    <location>
        <begin position="521"/>
        <end position="541"/>
    </location>
</feature>
<keyword evidence="3" id="KW-1185">Reference proteome</keyword>
<feature type="region of interest" description="Disordered" evidence="1">
    <location>
        <begin position="102"/>
        <end position="136"/>
    </location>
</feature>
<protein>
    <submittedName>
        <fullName evidence="2">Uncharacterized protein</fullName>
    </submittedName>
</protein>
<dbReference type="AlphaFoldDB" id="A0AAN7QFC1"/>
<feature type="compositionally biased region" description="Low complexity" evidence="1">
    <location>
        <begin position="103"/>
        <end position="123"/>
    </location>
</feature>
<accession>A0AAN7QFC1</accession>
<dbReference type="SUPFAM" id="SSF48452">
    <property type="entry name" value="TPR-like"/>
    <property type="match status" value="1"/>
</dbReference>